<dbReference type="EMBL" id="KQ129766">
    <property type="protein sequence ID" value="KMS64514.1"/>
    <property type="molecule type" value="Genomic_DNA"/>
</dbReference>
<dbReference type="Gramene" id="KMS64514">
    <property type="protein sequence ID" value="KMS64514"/>
    <property type="gene ID" value="BVRB_019500"/>
</dbReference>
<protein>
    <submittedName>
        <fullName evidence="1">Uncharacterized protein</fullName>
    </submittedName>
</protein>
<name>A0A0J7YLF4_BETVV</name>
<accession>A0A0J7YLF4</accession>
<reference evidence="1 2" key="1">
    <citation type="journal article" date="2014" name="Nature">
        <title>The genome of the recently domesticated crop plant sugar beet (Beta vulgaris).</title>
        <authorList>
            <person name="Dohm J.C."/>
            <person name="Minoche A.E."/>
            <person name="Holtgrawe D."/>
            <person name="Capella-Gutierrez S."/>
            <person name="Zakrzewski F."/>
            <person name="Tafer H."/>
            <person name="Rupp O."/>
            <person name="Sorensen T.R."/>
            <person name="Stracke R."/>
            <person name="Reinhardt R."/>
            <person name="Goesmann A."/>
            <person name="Kraft T."/>
            <person name="Schulz B."/>
            <person name="Stadler P.F."/>
            <person name="Schmidt T."/>
            <person name="Gabaldon T."/>
            <person name="Lehrach H."/>
            <person name="Weisshaar B."/>
            <person name="Himmelbauer H."/>
        </authorList>
    </citation>
    <scope>NUCLEOTIDE SEQUENCE [LARGE SCALE GENOMIC DNA]</scope>
    <source>
        <tissue evidence="1">Taproot</tissue>
    </source>
</reference>
<organism evidence="1 2">
    <name type="scientific">Beta vulgaris subsp. vulgaris</name>
    <name type="common">Beet</name>
    <dbReference type="NCBI Taxonomy" id="3555"/>
    <lineage>
        <taxon>Eukaryota</taxon>
        <taxon>Viridiplantae</taxon>
        <taxon>Streptophyta</taxon>
        <taxon>Embryophyta</taxon>
        <taxon>Tracheophyta</taxon>
        <taxon>Spermatophyta</taxon>
        <taxon>Magnoliopsida</taxon>
        <taxon>eudicotyledons</taxon>
        <taxon>Gunneridae</taxon>
        <taxon>Pentapetalae</taxon>
        <taxon>Caryophyllales</taxon>
        <taxon>Chenopodiaceae</taxon>
        <taxon>Betoideae</taxon>
        <taxon>Beta</taxon>
    </lineage>
</organism>
<dbReference type="Proteomes" id="UP000035740">
    <property type="component" value="Unassembled WGS sequence"/>
</dbReference>
<keyword evidence="2" id="KW-1185">Reference proteome</keyword>
<dbReference type="AlphaFoldDB" id="A0A0J7YLF4"/>
<sequence>MKSSSSSSYSSRACIIIDPDNRKKPEIIGLTHHDTRQNYPVSIGTVGFPSLVPMSAKLNASFSSMLTPCTPCASKYSNKYKEHSHAYSRV</sequence>
<proteinExistence type="predicted"/>
<evidence type="ECO:0000313" key="1">
    <source>
        <dbReference type="EMBL" id="KMS64514.1"/>
    </source>
</evidence>
<evidence type="ECO:0000313" key="2">
    <source>
        <dbReference type="Proteomes" id="UP000035740"/>
    </source>
</evidence>
<gene>
    <name evidence="1" type="ORF">BVRB_019500</name>
</gene>